<sequence>MEGSFLLLGKVCEGCGFQGCSTAQGFVGTSQSSSEDELPQPFSNYYSSIYNIIQNGQQTRLRPACQPL</sequence>
<reference evidence="1" key="1">
    <citation type="submission" date="2019-06" db="EMBL/GenBank/DDBJ databases">
        <authorList>
            <person name="Zheng W."/>
        </authorList>
    </citation>
    <scope>NUCLEOTIDE SEQUENCE</scope>
    <source>
        <strain evidence="1">QDHG01</strain>
    </source>
</reference>
<gene>
    <name evidence="1" type="ORF">FGO68_gene8630</name>
</gene>
<protein>
    <submittedName>
        <fullName evidence="1">Uncharacterized protein</fullName>
    </submittedName>
</protein>
<accession>A0A8J8T6Y1</accession>
<proteinExistence type="predicted"/>
<keyword evidence="2" id="KW-1185">Reference proteome</keyword>
<evidence type="ECO:0000313" key="1">
    <source>
        <dbReference type="EMBL" id="TNV84604.1"/>
    </source>
</evidence>
<organism evidence="1 2">
    <name type="scientific">Halteria grandinella</name>
    <dbReference type="NCBI Taxonomy" id="5974"/>
    <lineage>
        <taxon>Eukaryota</taxon>
        <taxon>Sar</taxon>
        <taxon>Alveolata</taxon>
        <taxon>Ciliophora</taxon>
        <taxon>Intramacronucleata</taxon>
        <taxon>Spirotrichea</taxon>
        <taxon>Stichotrichia</taxon>
        <taxon>Sporadotrichida</taxon>
        <taxon>Halteriidae</taxon>
        <taxon>Halteria</taxon>
    </lineage>
</organism>
<dbReference type="EMBL" id="RRYP01002605">
    <property type="protein sequence ID" value="TNV84604.1"/>
    <property type="molecule type" value="Genomic_DNA"/>
</dbReference>
<comment type="caution">
    <text evidence="1">The sequence shown here is derived from an EMBL/GenBank/DDBJ whole genome shotgun (WGS) entry which is preliminary data.</text>
</comment>
<dbReference type="AlphaFoldDB" id="A0A8J8T6Y1"/>
<dbReference type="Proteomes" id="UP000785679">
    <property type="component" value="Unassembled WGS sequence"/>
</dbReference>
<evidence type="ECO:0000313" key="2">
    <source>
        <dbReference type="Proteomes" id="UP000785679"/>
    </source>
</evidence>
<name>A0A8J8T6Y1_HALGN</name>